<dbReference type="Proteomes" id="UP000515703">
    <property type="component" value="Chromosome"/>
</dbReference>
<dbReference type="SUPFAM" id="SSF102114">
    <property type="entry name" value="Radical SAM enzymes"/>
    <property type="match status" value="1"/>
</dbReference>
<dbReference type="InterPro" id="IPR006638">
    <property type="entry name" value="Elp3/MiaA/NifB-like_rSAM"/>
</dbReference>
<dbReference type="GO" id="GO:0003824">
    <property type="term" value="F:catalytic activity"/>
    <property type="evidence" value="ECO:0007669"/>
    <property type="project" value="InterPro"/>
</dbReference>
<evidence type="ECO:0000256" key="2">
    <source>
        <dbReference type="ARBA" id="ARBA00022603"/>
    </source>
</evidence>
<feature type="domain" description="Radical SAM core" evidence="9">
    <location>
        <begin position="155"/>
        <end position="378"/>
    </location>
</feature>
<gene>
    <name evidence="10" type="ORF">bsdcttw_10310</name>
</gene>
<keyword evidence="4" id="KW-0949">S-adenosyl-L-methionine</keyword>
<dbReference type="KEGG" id="acht:bsdcttw_10310"/>
<dbReference type="PROSITE" id="PS51918">
    <property type="entry name" value="RADICAL_SAM"/>
    <property type="match status" value="1"/>
</dbReference>
<dbReference type="InterPro" id="IPR058240">
    <property type="entry name" value="rSAM_sf"/>
</dbReference>
<evidence type="ECO:0000256" key="3">
    <source>
        <dbReference type="ARBA" id="ARBA00022679"/>
    </source>
</evidence>
<evidence type="ECO:0000256" key="8">
    <source>
        <dbReference type="SAM" id="Phobius"/>
    </source>
</evidence>
<dbReference type="Pfam" id="PF04055">
    <property type="entry name" value="Radical_SAM"/>
    <property type="match status" value="1"/>
</dbReference>
<evidence type="ECO:0000256" key="6">
    <source>
        <dbReference type="ARBA" id="ARBA00023004"/>
    </source>
</evidence>
<dbReference type="InterPro" id="IPR025274">
    <property type="entry name" value="DUF4070"/>
</dbReference>
<dbReference type="Pfam" id="PF02310">
    <property type="entry name" value="B12-binding"/>
    <property type="match status" value="1"/>
</dbReference>
<dbReference type="InterPro" id="IPR006158">
    <property type="entry name" value="Cobalamin-bd"/>
</dbReference>
<dbReference type="GO" id="GO:0031419">
    <property type="term" value="F:cobalamin binding"/>
    <property type="evidence" value="ECO:0007669"/>
    <property type="project" value="InterPro"/>
</dbReference>
<protein>
    <submittedName>
        <fullName evidence="10">B12-binding domain-containing radical SAM protein</fullName>
    </submittedName>
</protein>
<dbReference type="InterPro" id="IPR051198">
    <property type="entry name" value="BchE-like"/>
</dbReference>
<evidence type="ECO:0000256" key="5">
    <source>
        <dbReference type="ARBA" id="ARBA00022723"/>
    </source>
</evidence>
<dbReference type="Pfam" id="PF13282">
    <property type="entry name" value="DUF4070"/>
    <property type="match status" value="1"/>
</dbReference>
<dbReference type="InterPro" id="IPR034466">
    <property type="entry name" value="Methyltransferase_Class_B"/>
</dbReference>
<dbReference type="PANTHER" id="PTHR43409">
    <property type="entry name" value="ANAEROBIC MAGNESIUM-PROTOPORPHYRIN IX MONOMETHYL ESTER CYCLASE-RELATED"/>
    <property type="match status" value="1"/>
</dbReference>
<organism evidence="10 11">
    <name type="scientific">Anaerocolumna chitinilytica</name>
    <dbReference type="NCBI Taxonomy" id="1727145"/>
    <lineage>
        <taxon>Bacteria</taxon>
        <taxon>Bacillati</taxon>
        <taxon>Bacillota</taxon>
        <taxon>Clostridia</taxon>
        <taxon>Lachnospirales</taxon>
        <taxon>Lachnospiraceae</taxon>
        <taxon>Anaerocolumna</taxon>
    </lineage>
</organism>
<dbReference type="GO" id="GO:0005829">
    <property type="term" value="C:cytosol"/>
    <property type="evidence" value="ECO:0007669"/>
    <property type="project" value="TreeGrafter"/>
</dbReference>
<keyword evidence="2" id="KW-0489">Methyltransferase</keyword>
<dbReference type="SFLD" id="SFLDS00029">
    <property type="entry name" value="Radical_SAM"/>
    <property type="match status" value="1"/>
</dbReference>
<dbReference type="EMBL" id="AP023368">
    <property type="protein sequence ID" value="BCJ97990.1"/>
    <property type="molecule type" value="Genomic_DNA"/>
</dbReference>
<evidence type="ECO:0000313" key="11">
    <source>
        <dbReference type="Proteomes" id="UP000515703"/>
    </source>
</evidence>
<dbReference type="RefSeq" id="WP_185258354.1">
    <property type="nucleotide sequence ID" value="NZ_AP023368.1"/>
</dbReference>
<reference evidence="10 11" key="1">
    <citation type="submission" date="2020-08" db="EMBL/GenBank/DDBJ databases">
        <title>Draft genome sequencing of an Anaerocolumna strain isolated from anoxic soil subjected to BSD treatment.</title>
        <authorList>
            <person name="Uek A."/>
            <person name="Tonouchi A."/>
        </authorList>
    </citation>
    <scope>NUCLEOTIDE SEQUENCE [LARGE SCALE GENOMIC DNA]</scope>
    <source>
        <strain evidence="10 11">CTTW</strain>
    </source>
</reference>
<keyword evidence="3" id="KW-0808">Transferase</keyword>
<keyword evidence="8" id="KW-0472">Membrane</keyword>
<evidence type="ECO:0000256" key="1">
    <source>
        <dbReference type="ARBA" id="ARBA00001966"/>
    </source>
</evidence>
<keyword evidence="8" id="KW-1133">Transmembrane helix</keyword>
<name>A0A7I8DI09_9FIRM</name>
<dbReference type="SFLD" id="SFLDG01123">
    <property type="entry name" value="methyltransferase_(Class_B)"/>
    <property type="match status" value="1"/>
</dbReference>
<dbReference type="SMART" id="SM00729">
    <property type="entry name" value="Elp3"/>
    <property type="match status" value="1"/>
</dbReference>
<dbReference type="SFLD" id="SFLDG01082">
    <property type="entry name" value="B12-binding_domain_containing"/>
    <property type="match status" value="1"/>
</dbReference>
<sequence length="428" mass="49882">MKNALLITVSSNDMKQIRRARYIKFQQCTMPYLASFFPKDWNVLHIDEEEEQIPYEKSFDLVGLTFHTPCSKHAYEIAARFRLRGITVIMGGSHVTLCPEEAEQQADCIFVGEAENTLPVFFTDFEKGKLRKRYESNEAVDMSKIPLLTTEHFHRHDHAAGTMFASRGCPNNCEFCAVSCMYQHKFRMRPPSEVARDFAQFKGKVVVFWDDNICADMAYAKEICKAITPYKKWWTSQASIKAGEDDEFLELAYKSGCRHLFIGFESISQMSLDLAKKEFNQVERYKEIIKNIHNHGISVQAGIVFGFDCDTRDVFDRTLEFLIENGVQNATFNILTPYPGTPLFDRLKSEGRILTEDWTKYNSRTDVVFTPKHMTTQELLEGFNYVNREFYRLPHILKRLNHSHTGLFWTLPLNIIYWWLLKTKRTNL</sequence>
<dbReference type="Gene3D" id="3.40.50.280">
    <property type="entry name" value="Cobalamin-binding domain"/>
    <property type="match status" value="1"/>
</dbReference>
<dbReference type="GO" id="GO:0046872">
    <property type="term" value="F:metal ion binding"/>
    <property type="evidence" value="ECO:0007669"/>
    <property type="project" value="UniProtKB-KW"/>
</dbReference>
<feature type="transmembrane region" description="Helical" evidence="8">
    <location>
        <begin position="402"/>
        <end position="421"/>
    </location>
</feature>
<dbReference type="GO" id="GO:0051539">
    <property type="term" value="F:4 iron, 4 sulfur cluster binding"/>
    <property type="evidence" value="ECO:0007669"/>
    <property type="project" value="UniProtKB-KW"/>
</dbReference>
<dbReference type="PANTHER" id="PTHR43409:SF7">
    <property type="entry name" value="BLL1977 PROTEIN"/>
    <property type="match status" value="1"/>
</dbReference>
<keyword evidence="7" id="KW-0411">Iron-sulfur</keyword>
<proteinExistence type="predicted"/>
<evidence type="ECO:0000313" key="10">
    <source>
        <dbReference type="EMBL" id="BCJ97990.1"/>
    </source>
</evidence>
<keyword evidence="11" id="KW-1185">Reference proteome</keyword>
<evidence type="ECO:0000256" key="4">
    <source>
        <dbReference type="ARBA" id="ARBA00022691"/>
    </source>
</evidence>
<evidence type="ECO:0000256" key="7">
    <source>
        <dbReference type="ARBA" id="ARBA00023014"/>
    </source>
</evidence>
<keyword evidence="8" id="KW-0812">Transmembrane</keyword>
<comment type="cofactor">
    <cofactor evidence="1">
        <name>[4Fe-4S] cluster</name>
        <dbReference type="ChEBI" id="CHEBI:49883"/>
    </cofactor>
</comment>
<dbReference type="InterPro" id="IPR007197">
    <property type="entry name" value="rSAM"/>
</dbReference>
<keyword evidence="5" id="KW-0479">Metal-binding</keyword>
<dbReference type="Gene3D" id="3.80.30.20">
    <property type="entry name" value="tm_1862 like domain"/>
    <property type="match status" value="1"/>
</dbReference>
<dbReference type="InterPro" id="IPR023404">
    <property type="entry name" value="rSAM_horseshoe"/>
</dbReference>
<keyword evidence="6" id="KW-0408">Iron</keyword>
<accession>A0A7I8DI09</accession>
<reference evidence="10 11" key="2">
    <citation type="submission" date="2020-08" db="EMBL/GenBank/DDBJ databases">
        <authorList>
            <person name="Ueki A."/>
            <person name="Tonouchi A."/>
        </authorList>
    </citation>
    <scope>NUCLEOTIDE SEQUENCE [LARGE SCALE GENOMIC DNA]</scope>
    <source>
        <strain evidence="10 11">CTTW</strain>
    </source>
</reference>
<evidence type="ECO:0000259" key="9">
    <source>
        <dbReference type="PROSITE" id="PS51918"/>
    </source>
</evidence>
<dbReference type="AlphaFoldDB" id="A0A7I8DI09"/>